<dbReference type="FunFam" id="2.130.10.10:FF:000178">
    <property type="entry name" value="WD repeat domain 3"/>
    <property type="match status" value="1"/>
</dbReference>
<dbReference type="FunFam" id="2.130.10.10:FF:000172">
    <property type="entry name" value="WD repeat domain 3"/>
    <property type="match status" value="1"/>
</dbReference>
<accession>A0AAD9KU19</accession>
<feature type="domain" description="Small-subunit processome Utp12" evidence="6">
    <location>
        <begin position="633"/>
        <end position="735"/>
    </location>
</feature>
<feature type="region of interest" description="Disordered" evidence="5">
    <location>
        <begin position="62"/>
        <end position="94"/>
    </location>
</feature>
<protein>
    <recommendedName>
        <fullName evidence="6">Small-subunit processome Utp12 domain-containing protein</fullName>
    </recommendedName>
</protein>
<comment type="caution">
    <text evidence="7">The sequence shown here is derived from an EMBL/GenBank/DDBJ whole genome shotgun (WGS) entry which is preliminary data.</text>
</comment>
<dbReference type="PROSITE" id="PS50294">
    <property type="entry name" value="WD_REPEATS_REGION"/>
    <property type="match status" value="4"/>
</dbReference>
<feature type="repeat" description="WD" evidence="4">
    <location>
        <begin position="498"/>
        <end position="530"/>
    </location>
</feature>
<feature type="compositionally biased region" description="Acidic residues" evidence="5">
    <location>
        <begin position="81"/>
        <end position="92"/>
    </location>
</feature>
<dbReference type="CDD" id="cd00200">
    <property type="entry name" value="WD40"/>
    <property type="match status" value="1"/>
</dbReference>
<dbReference type="InterPro" id="IPR019775">
    <property type="entry name" value="WD40_repeat_CS"/>
</dbReference>
<evidence type="ECO:0000313" key="7">
    <source>
        <dbReference type="EMBL" id="KAK2177317.1"/>
    </source>
</evidence>
<dbReference type="PROSITE" id="PS00678">
    <property type="entry name" value="WD_REPEATS_1"/>
    <property type="match status" value="1"/>
</dbReference>
<dbReference type="AlphaFoldDB" id="A0AAD9KU19"/>
<evidence type="ECO:0000259" key="6">
    <source>
        <dbReference type="Pfam" id="PF04003"/>
    </source>
</evidence>
<evidence type="ECO:0000256" key="3">
    <source>
        <dbReference type="ARBA" id="ARBA00038229"/>
    </source>
</evidence>
<keyword evidence="8" id="KW-1185">Reference proteome</keyword>
<dbReference type="PROSITE" id="PS50082">
    <property type="entry name" value="WD_REPEATS_2"/>
    <property type="match status" value="6"/>
</dbReference>
<dbReference type="SMART" id="SM00320">
    <property type="entry name" value="WD40"/>
    <property type="match status" value="9"/>
</dbReference>
<feature type="repeat" description="WD" evidence="4">
    <location>
        <begin position="236"/>
        <end position="276"/>
    </location>
</feature>
<proteinExistence type="inferred from homology"/>
<feature type="repeat" description="WD" evidence="4">
    <location>
        <begin position="36"/>
        <end position="62"/>
    </location>
</feature>
<dbReference type="Pfam" id="PF00400">
    <property type="entry name" value="WD40"/>
    <property type="match status" value="1"/>
</dbReference>
<dbReference type="PANTHER" id="PTHR19853">
    <property type="entry name" value="WD REPEAT CONTAINING PROTEIN 3 WDR3"/>
    <property type="match status" value="1"/>
</dbReference>
<dbReference type="SUPFAM" id="SSF50978">
    <property type="entry name" value="WD40 repeat-like"/>
    <property type="match status" value="2"/>
</dbReference>
<evidence type="ECO:0000256" key="4">
    <source>
        <dbReference type="PROSITE-ProRule" id="PRU00221"/>
    </source>
</evidence>
<dbReference type="PRINTS" id="PR00320">
    <property type="entry name" value="GPROTEINBRPT"/>
</dbReference>
<evidence type="ECO:0000256" key="2">
    <source>
        <dbReference type="ARBA" id="ARBA00022737"/>
    </source>
</evidence>
<dbReference type="Pfam" id="PF04003">
    <property type="entry name" value="Utp12"/>
    <property type="match status" value="1"/>
</dbReference>
<dbReference type="InterPro" id="IPR015943">
    <property type="entry name" value="WD40/YVTN_repeat-like_dom_sf"/>
</dbReference>
<dbReference type="GO" id="GO:0034388">
    <property type="term" value="C:Pwp2p-containing subcomplex of 90S preribosome"/>
    <property type="evidence" value="ECO:0007669"/>
    <property type="project" value="TreeGrafter"/>
</dbReference>
<dbReference type="Pfam" id="PF25172">
    <property type="entry name" value="Beta-prop_WDR3_2nd"/>
    <property type="match status" value="1"/>
</dbReference>
<dbReference type="PANTHER" id="PTHR19853:SF0">
    <property type="entry name" value="WD REPEAT-CONTAINING PROTEIN 3"/>
    <property type="match status" value="1"/>
</dbReference>
<dbReference type="GO" id="GO:0030515">
    <property type="term" value="F:snoRNA binding"/>
    <property type="evidence" value="ECO:0007669"/>
    <property type="project" value="TreeGrafter"/>
</dbReference>
<comment type="similarity">
    <text evidence="3">Belongs to the WD repeat WDR3/UTP12 family.</text>
</comment>
<dbReference type="GO" id="GO:0032040">
    <property type="term" value="C:small-subunit processome"/>
    <property type="evidence" value="ECO:0007669"/>
    <property type="project" value="TreeGrafter"/>
</dbReference>
<dbReference type="GO" id="GO:0030490">
    <property type="term" value="P:maturation of SSU-rRNA"/>
    <property type="evidence" value="ECO:0007669"/>
    <property type="project" value="TreeGrafter"/>
</dbReference>
<evidence type="ECO:0000256" key="5">
    <source>
        <dbReference type="SAM" id="MobiDB-lite"/>
    </source>
</evidence>
<feature type="repeat" description="WD" evidence="4">
    <location>
        <begin position="317"/>
        <end position="351"/>
    </location>
</feature>
<dbReference type="Gene3D" id="2.130.10.10">
    <property type="entry name" value="YVTN repeat-like/Quinoprotein amine dehydrogenase"/>
    <property type="match status" value="3"/>
</dbReference>
<dbReference type="InterPro" id="IPR051570">
    <property type="entry name" value="TBC1_cilium_biogenesis"/>
</dbReference>
<reference evidence="7" key="1">
    <citation type="journal article" date="2023" name="Mol. Biol. Evol.">
        <title>Third-Generation Sequencing Reveals the Adaptive Role of the Epigenome in Three Deep-Sea Polychaetes.</title>
        <authorList>
            <person name="Perez M."/>
            <person name="Aroh O."/>
            <person name="Sun Y."/>
            <person name="Lan Y."/>
            <person name="Juniper S.K."/>
            <person name="Young C.R."/>
            <person name="Angers B."/>
            <person name="Qian P.Y."/>
        </authorList>
    </citation>
    <scope>NUCLEOTIDE SEQUENCE</scope>
    <source>
        <strain evidence="7">R07B-5</strain>
    </source>
</reference>
<keyword evidence="1 4" id="KW-0853">WD repeat</keyword>
<dbReference type="Proteomes" id="UP001209878">
    <property type="component" value="Unassembled WGS sequence"/>
</dbReference>
<feature type="repeat" description="WD" evidence="4">
    <location>
        <begin position="456"/>
        <end position="497"/>
    </location>
</feature>
<dbReference type="InterPro" id="IPR001680">
    <property type="entry name" value="WD40_rpt"/>
</dbReference>
<gene>
    <name evidence="7" type="ORF">NP493_607g00040</name>
</gene>
<name>A0AAD9KU19_RIDPI</name>
<evidence type="ECO:0000256" key="1">
    <source>
        <dbReference type="ARBA" id="ARBA00022574"/>
    </source>
</evidence>
<sequence>MLGSYKPKRSRFEDVVLLLKNVLLVGTVWDFVIIKDETYLVTGSGDMELRVWNISYNQQDSKMEEGTATKRRRLDSGSDGSGEEEEEEEDENLLSCTLHGSLKRRGRGRVTGMNLDPTGHIIGCFGSDSNLELFRLEAAEDVEKRIRKKRRKALKRAREAGDEETGVSVIQTLEDEITRLATIKMSAKIHSFDMCCHGDDNVVKVLALLANNSLQMCDVNTQLTKSEASNVCQLSLPGHRTDVRTLTFSSDNTAILSASGDTVKVWNRSSLNCIRTMTCDYALTSLFAPGDRHVIIGTKSGKLQVFDVAAGTLLETIDAHQGAVWSVSLSPDKRGIVSGSADHDVKFWDFELVTDEEYSATRKRLTLVHTRTLKMAEDVLCVKFSPDHKLLAVALLDSTVKVFYADTLKFFLSLYGHKLPVLSLDISTDGTLLASGSGDRNVKLWGLDFGDCHKSIFAHDDSIMCVQFVPKTHMFFTCGRDGKVKQWDADNYERVLTLEGHKAEVWSLAVSPSGNFVVSSSHDKSLRLWEKTEEPLVLDDEKEMEREKQYEDAIADGDQPVIAGETDKETGIAGKKTVETVRAAERIMEAIELYKEESAKLAQHQADCRASGKQLPPPPIHPMLQAHGVTSPTKYVLEVIRRVKSSELEEALLVLPFPYVTDLLRLLHVFIDSGWEVELVCRCILFLLRIHQGQITSNQVLLSVIDQLRSSTKRSVNDLRDTVGFNIAALNFVKQQLEDKEQVTFFADATQRFKEKKRKAKKRALLTLK</sequence>
<dbReference type="EMBL" id="JAODUO010000606">
    <property type="protein sequence ID" value="KAK2177317.1"/>
    <property type="molecule type" value="Genomic_DNA"/>
</dbReference>
<evidence type="ECO:0000313" key="8">
    <source>
        <dbReference type="Proteomes" id="UP001209878"/>
    </source>
</evidence>
<feature type="repeat" description="WD" evidence="4">
    <location>
        <begin position="414"/>
        <end position="455"/>
    </location>
</feature>
<dbReference type="InterPro" id="IPR036322">
    <property type="entry name" value="WD40_repeat_dom_sf"/>
</dbReference>
<dbReference type="InterPro" id="IPR007148">
    <property type="entry name" value="SSU_processome_Utp12"/>
</dbReference>
<keyword evidence="2" id="KW-0677">Repeat</keyword>
<dbReference type="InterPro" id="IPR020472">
    <property type="entry name" value="WD40_PAC1"/>
</dbReference>
<organism evidence="7 8">
    <name type="scientific">Ridgeia piscesae</name>
    <name type="common">Tubeworm</name>
    <dbReference type="NCBI Taxonomy" id="27915"/>
    <lineage>
        <taxon>Eukaryota</taxon>
        <taxon>Metazoa</taxon>
        <taxon>Spiralia</taxon>
        <taxon>Lophotrochozoa</taxon>
        <taxon>Annelida</taxon>
        <taxon>Polychaeta</taxon>
        <taxon>Sedentaria</taxon>
        <taxon>Canalipalpata</taxon>
        <taxon>Sabellida</taxon>
        <taxon>Siboglinidae</taxon>
        <taxon>Ridgeia</taxon>
    </lineage>
</organism>